<keyword evidence="3" id="KW-1185">Reference proteome</keyword>
<feature type="transmembrane region" description="Helical" evidence="1">
    <location>
        <begin position="147"/>
        <end position="166"/>
    </location>
</feature>
<feature type="transmembrane region" description="Helical" evidence="1">
    <location>
        <begin position="32"/>
        <end position="51"/>
    </location>
</feature>
<keyword evidence="1" id="KW-0472">Membrane</keyword>
<dbReference type="Proteomes" id="UP000545606">
    <property type="component" value="Unassembled WGS sequence"/>
</dbReference>
<feature type="transmembrane region" description="Helical" evidence="1">
    <location>
        <begin position="89"/>
        <end position="109"/>
    </location>
</feature>
<evidence type="ECO:0000313" key="2">
    <source>
        <dbReference type="EMBL" id="MBA4708791.1"/>
    </source>
</evidence>
<sequence length="206" mass="23222">MSRLFKLLPELVCNFLLPWLCYRWALAPWGESIALMVSALPPILWSVVELLRFRRIDALSLLVVGGIVLSLLVMLLGGSPRVLLMRESLLSGLFGVVFLLSLLTARPLVYHLALATVVRESADGRARFIQRWQEPAFRQAIRRMTGLWGWGLTLEALIRAAMIWQLSVDSFLLLSPFVSYGIMALLIGLTWLGRQRLHGQGRALPF</sequence>
<feature type="transmembrane region" description="Helical" evidence="1">
    <location>
        <begin position="58"/>
        <end position="77"/>
    </location>
</feature>
<name>A0A838YDT9_9NEIS</name>
<dbReference type="AlphaFoldDB" id="A0A838YDT9"/>
<dbReference type="RefSeq" id="WP_181835931.1">
    <property type="nucleotide sequence ID" value="NZ_JACERN010000030.1"/>
</dbReference>
<protein>
    <recommendedName>
        <fullName evidence="4">Transmembrane protein</fullName>
    </recommendedName>
</protein>
<organism evidence="2 3">
    <name type="scientific">Aquitalea aquatica</name>
    <dbReference type="NCBI Taxonomy" id="3044273"/>
    <lineage>
        <taxon>Bacteria</taxon>
        <taxon>Pseudomonadati</taxon>
        <taxon>Pseudomonadota</taxon>
        <taxon>Betaproteobacteria</taxon>
        <taxon>Neisseriales</taxon>
        <taxon>Chromobacteriaceae</taxon>
        <taxon>Aquitalea</taxon>
    </lineage>
</organism>
<evidence type="ECO:0008006" key="4">
    <source>
        <dbReference type="Google" id="ProtNLM"/>
    </source>
</evidence>
<dbReference type="EMBL" id="JACERN010000030">
    <property type="protein sequence ID" value="MBA4708791.1"/>
    <property type="molecule type" value="Genomic_DNA"/>
</dbReference>
<reference evidence="2 3" key="1">
    <citation type="submission" date="2020-07" db="EMBL/GenBank/DDBJ databases">
        <title>Draft genome sequence of violacein-producing bacteria and related species.</title>
        <authorList>
            <person name="Wilson H.S."/>
            <person name="De Leon M.E."/>
        </authorList>
    </citation>
    <scope>NUCLEOTIDE SEQUENCE [LARGE SCALE GENOMIC DNA]</scope>
    <source>
        <strain evidence="2 3">HSC-21Su07</strain>
    </source>
</reference>
<feature type="transmembrane region" description="Helical" evidence="1">
    <location>
        <begin position="172"/>
        <end position="192"/>
    </location>
</feature>
<gene>
    <name evidence="2" type="ORF">H2Z84_10405</name>
</gene>
<evidence type="ECO:0000256" key="1">
    <source>
        <dbReference type="SAM" id="Phobius"/>
    </source>
</evidence>
<keyword evidence="1" id="KW-0812">Transmembrane</keyword>
<proteinExistence type="predicted"/>
<keyword evidence="1" id="KW-1133">Transmembrane helix</keyword>
<dbReference type="NCBIfam" id="NF041646">
    <property type="entry name" value="VC0807_fam"/>
    <property type="match status" value="1"/>
</dbReference>
<evidence type="ECO:0000313" key="3">
    <source>
        <dbReference type="Proteomes" id="UP000545606"/>
    </source>
</evidence>
<comment type="caution">
    <text evidence="2">The sequence shown here is derived from an EMBL/GenBank/DDBJ whole genome shotgun (WGS) entry which is preliminary data.</text>
</comment>
<accession>A0A838YDT9</accession>